<dbReference type="Proteomes" id="UP001303115">
    <property type="component" value="Unassembled WGS sequence"/>
</dbReference>
<dbReference type="InterPro" id="IPR020850">
    <property type="entry name" value="GED_dom"/>
</dbReference>
<comment type="caution">
    <text evidence="2">The sequence shown here is derived from an EMBL/GenBank/DDBJ whole genome shotgun (WGS) entry which is preliminary data.</text>
</comment>
<dbReference type="PROSITE" id="PS51388">
    <property type="entry name" value="GED"/>
    <property type="match status" value="1"/>
</dbReference>
<name>A0AAN6P6R9_9PEZI</name>
<accession>A0AAN6P6R9</accession>
<evidence type="ECO:0000313" key="2">
    <source>
        <dbReference type="EMBL" id="KAK4031852.1"/>
    </source>
</evidence>
<organism evidence="2 3">
    <name type="scientific">Parachaetomium inaequale</name>
    <dbReference type="NCBI Taxonomy" id="2588326"/>
    <lineage>
        <taxon>Eukaryota</taxon>
        <taxon>Fungi</taxon>
        <taxon>Dikarya</taxon>
        <taxon>Ascomycota</taxon>
        <taxon>Pezizomycotina</taxon>
        <taxon>Sordariomycetes</taxon>
        <taxon>Sordariomycetidae</taxon>
        <taxon>Sordariales</taxon>
        <taxon>Chaetomiaceae</taxon>
        <taxon>Parachaetomium</taxon>
    </lineage>
</organism>
<reference evidence="3" key="1">
    <citation type="journal article" date="2023" name="Mol. Phylogenet. Evol.">
        <title>Genome-scale phylogeny and comparative genomics of the fungal order Sordariales.</title>
        <authorList>
            <person name="Hensen N."/>
            <person name="Bonometti L."/>
            <person name="Westerberg I."/>
            <person name="Brannstrom I.O."/>
            <person name="Guillou S."/>
            <person name="Cros-Aarteil S."/>
            <person name="Calhoun S."/>
            <person name="Haridas S."/>
            <person name="Kuo A."/>
            <person name="Mondo S."/>
            <person name="Pangilinan J."/>
            <person name="Riley R."/>
            <person name="LaButti K."/>
            <person name="Andreopoulos B."/>
            <person name="Lipzen A."/>
            <person name="Chen C."/>
            <person name="Yan M."/>
            <person name="Daum C."/>
            <person name="Ng V."/>
            <person name="Clum A."/>
            <person name="Steindorff A."/>
            <person name="Ohm R.A."/>
            <person name="Martin F."/>
            <person name="Silar P."/>
            <person name="Natvig D.O."/>
            <person name="Lalanne C."/>
            <person name="Gautier V."/>
            <person name="Ament-Velasquez S.L."/>
            <person name="Kruys A."/>
            <person name="Hutchinson M.I."/>
            <person name="Powell A.J."/>
            <person name="Barry K."/>
            <person name="Miller A.N."/>
            <person name="Grigoriev I.V."/>
            <person name="Debuchy R."/>
            <person name="Gladieux P."/>
            <person name="Hiltunen Thoren M."/>
            <person name="Johannesson H."/>
        </authorList>
    </citation>
    <scope>NUCLEOTIDE SEQUENCE [LARGE SCALE GENOMIC DNA]</scope>
    <source>
        <strain evidence="3">CBS 284.82</strain>
    </source>
</reference>
<keyword evidence="3" id="KW-1185">Reference proteome</keyword>
<proteinExistence type="predicted"/>
<dbReference type="Gene3D" id="1.20.120.1240">
    <property type="entry name" value="Dynamin, middle domain"/>
    <property type="match status" value="1"/>
</dbReference>
<gene>
    <name evidence="2" type="ORF">C8A01DRAFT_51202</name>
</gene>
<protein>
    <submittedName>
        <fullName evidence="2">GTPase effector domain, GED</fullName>
    </submittedName>
</protein>
<sequence>MDSEKGSSDLSTRDTEEANQSFQALVKSSVDGNYDSSFFSDANTSTGYEQRIRAVVQNLNEDFASNISLRGHYREVIDLDSETGHAPSSSRGLIHRTQGRELPGTFNPIVVVDLFHEQSRPWESIARRHVEKLLNPHQNGHPITYNHYFTETLHKVRESRRKDPEKILCRFLKVPSLTSVHSLYGNYDLRGLADALGRSSEPDMRRFAAGEAMDCLNAYYKVALKRFIDDMAVEVVETKLMSALDSILSPISVYQMPADEVAHIAGESEDTRAERDQLNKQLERFVGFRISGGKNGNDQDKANVRGDELELRPALIPSLATAFDGLNETSDKAIVAHDLVALAFGKTSCPLFD</sequence>
<dbReference type="EMBL" id="MU854690">
    <property type="protein sequence ID" value="KAK4031852.1"/>
    <property type="molecule type" value="Genomic_DNA"/>
</dbReference>
<evidence type="ECO:0000259" key="1">
    <source>
        <dbReference type="PROSITE" id="PS51388"/>
    </source>
</evidence>
<evidence type="ECO:0000313" key="3">
    <source>
        <dbReference type="Proteomes" id="UP001303115"/>
    </source>
</evidence>
<dbReference type="AlphaFoldDB" id="A0AAN6P6R9"/>
<feature type="domain" description="GED" evidence="1">
    <location>
        <begin position="209"/>
        <end position="300"/>
    </location>
</feature>